<dbReference type="Proteomes" id="UP000071859">
    <property type="component" value="Unassembled WGS sequence"/>
</dbReference>
<protein>
    <submittedName>
        <fullName evidence="1">Uncharacterized protein</fullName>
    </submittedName>
</protein>
<sequence length="48" mass="5498">MESLIWDECGMSARLKKSWMLQKLQWQRRIKTLRNSASSAGRAASPSC</sequence>
<dbReference type="AlphaFoldDB" id="A0A158DZC5"/>
<dbReference type="EMBL" id="FCOX02000040">
    <property type="protein sequence ID" value="SAK99959.1"/>
    <property type="molecule type" value="Genomic_DNA"/>
</dbReference>
<gene>
    <name evidence="1" type="ORF">AWB78_05860</name>
</gene>
<reference evidence="1" key="1">
    <citation type="submission" date="2016-01" db="EMBL/GenBank/DDBJ databases">
        <authorList>
            <person name="Peeters C."/>
        </authorList>
    </citation>
    <scope>NUCLEOTIDE SEQUENCE</scope>
    <source>
        <strain evidence="1">LMG 29321</strain>
    </source>
</reference>
<accession>A0A158DZC5</accession>
<evidence type="ECO:0000313" key="1">
    <source>
        <dbReference type="EMBL" id="SAK99959.1"/>
    </source>
</evidence>
<proteinExistence type="predicted"/>
<keyword evidence="2" id="KW-1185">Reference proteome</keyword>
<comment type="caution">
    <text evidence="1">The sequence shown here is derived from an EMBL/GenBank/DDBJ whole genome shotgun (WGS) entry which is preliminary data.</text>
</comment>
<evidence type="ECO:0000313" key="2">
    <source>
        <dbReference type="Proteomes" id="UP000071859"/>
    </source>
</evidence>
<name>A0A158DZC5_9BURK</name>
<organism evidence="1 2">
    <name type="scientific">Caballeronia calidae</name>
    <dbReference type="NCBI Taxonomy" id="1777139"/>
    <lineage>
        <taxon>Bacteria</taxon>
        <taxon>Pseudomonadati</taxon>
        <taxon>Pseudomonadota</taxon>
        <taxon>Betaproteobacteria</taxon>
        <taxon>Burkholderiales</taxon>
        <taxon>Burkholderiaceae</taxon>
        <taxon>Caballeronia</taxon>
    </lineage>
</organism>